<dbReference type="GO" id="GO:0005858">
    <property type="term" value="C:axonemal dynein complex"/>
    <property type="evidence" value="ECO:0007669"/>
    <property type="project" value="TreeGrafter"/>
</dbReference>
<dbReference type="FunFam" id="1.10.287.2620:FF:000003">
    <property type="entry name" value="Dynein, axonemal, heavy chain 5"/>
    <property type="match status" value="1"/>
</dbReference>
<dbReference type="Gene3D" id="1.20.140.100">
    <property type="entry name" value="Dynein heavy chain, N-terminal domain 2"/>
    <property type="match status" value="1"/>
</dbReference>
<dbReference type="PANTHER" id="PTHR46532">
    <property type="entry name" value="MALE FERTILITY FACTOR KL5"/>
    <property type="match status" value="1"/>
</dbReference>
<dbReference type="InterPro" id="IPR042222">
    <property type="entry name" value="Dynein_2_N"/>
</dbReference>
<dbReference type="GO" id="GO:0051959">
    <property type="term" value="F:dynein light intermediate chain binding"/>
    <property type="evidence" value="ECO:0007669"/>
    <property type="project" value="InterPro"/>
</dbReference>
<dbReference type="GO" id="GO:0007018">
    <property type="term" value="P:microtubule-based movement"/>
    <property type="evidence" value="ECO:0007669"/>
    <property type="project" value="InterPro"/>
</dbReference>
<dbReference type="InterPro" id="IPR026983">
    <property type="entry name" value="DHC"/>
</dbReference>
<accession>A0A7J7J2I0</accession>
<dbReference type="InterPro" id="IPR013602">
    <property type="entry name" value="Dynein_heavy_linker"/>
</dbReference>
<dbReference type="GO" id="GO:0045505">
    <property type="term" value="F:dynein intermediate chain binding"/>
    <property type="evidence" value="ECO:0007669"/>
    <property type="project" value="InterPro"/>
</dbReference>
<dbReference type="InterPro" id="IPR056759">
    <property type="entry name" value="DYH2-5-8_CC"/>
</dbReference>
<dbReference type="EMBL" id="VXIV02003207">
    <property type="protein sequence ID" value="KAF6019881.1"/>
    <property type="molecule type" value="Genomic_DNA"/>
</dbReference>
<dbReference type="Proteomes" id="UP000593567">
    <property type="component" value="Unassembled WGS sequence"/>
</dbReference>
<protein>
    <submittedName>
        <fullName evidence="3">DNAH8</fullName>
    </submittedName>
</protein>
<feature type="domain" description="Dynein axonemal heavy chain 2/5/8 coiled-coil" evidence="2">
    <location>
        <begin position="184"/>
        <end position="279"/>
    </location>
</feature>
<sequence length="787" mass="91182">MRPTIEDIQANINKTVHQVLEVSRGVAQWGQKRYRETSKFNNMGRAGKAKVMPPQEASVEQKPVLLPPQKMRNYFRSVSDHKDVTKLVLMLTSSVNSFKDQINVALSKYKMFNFLWEKDREKIVSSFIKEDPNLSEFTTEIQKLQDHKELIDKIVQSVSVGPLELMTHKLKLGLNVELKSWIALYCKHLNNLYRAKMEEVFEFTDRQAAVLSRNIKDLDDVRLSMKALAEIRQEQIKIDMTLGPVDEAYSILQKFQMEVPAEEQNRVDSLRYAVEKMLSQAVTVQDELIQVQPTFKQELLNGIGDFHRNVSNFEKGYSSEGPMVAGILPREASDRLNIFQLKFDEIYRSYQTYSAGEKLFGLPITDYSCLHRIKKELNLLQKLYGLYNQVMRGVDGYYDIVWADVNIEKINTELLEFQNKCRKLPKGMKDWQAFLDLKKKIDDFNETCPLLEMMSNKAMLERHWQRIGALTKKTFDIESDTFTLGTIMEADLLRYKEDIEDICISAVKEKDIEAKLKNVMSDWGNINLSFSHFKARGELLLKGQETSEIISLLEDSLMVLSSLLSNRYNAPYKRKIQEWVSNLSNTSDILENWMVVQNLWVYLEAVFVGGDIAKQLPKEAKRFNNIDKSWVKVMTRIKSKEGEKIQLVKPVKAEGNVEVWLGELMKGSQKSLHTVIREAYMLISQEGFNLLEFINLYPAQVGLLGIQMIWTMDSETALKGARYDKKIMLTTNQKFLDLLNLLIDQTTNDLTKFERVKFETFITIHVHQRDIFDDLCRQHIKVSSLLG</sequence>
<evidence type="ECO:0000313" key="3">
    <source>
        <dbReference type="EMBL" id="KAF6019881.1"/>
    </source>
</evidence>
<name>A0A7J7J2I0_BUGNE</name>
<gene>
    <name evidence="3" type="ORF">EB796_021805</name>
</gene>
<evidence type="ECO:0000313" key="4">
    <source>
        <dbReference type="Proteomes" id="UP000593567"/>
    </source>
</evidence>
<reference evidence="3" key="1">
    <citation type="submission" date="2020-06" db="EMBL/GenBank/DDBJ databases">
        <title>Draft genome of Bugula neritina, a colonial animal packing powerful symbionts and potential medicines.</title>
        <authorList>
            <person name="Rayko M."/>
        </authorList>
    </citation>
    <scope>NUCLEOTIDE SEQUENCE [LARGE SCALE GENOMIC DNA]</scope>
    <source>
        <strain evidence="3">Kwan_BN1</strain>
    </source>
</reference>
<dbReference type="Pfam" id="PF08393">
    <property type="entry name" value="DHC_N2"/>
    <property type="match status" value="1"/>
</dbReference>
<comment type="caution">
    <text evidence="3">The sequence shown here is derived from an EMBL/GenBank/DDBJ whole genome shotgun (WGS) entry which is preliminary data.</text>
</comment>
<dbReference type="OrthoDB" id="286107at2759"/>
<organism evidence="3 4">
    <name type="scientific">Bugula neritina</name>
    <name type="common">Brown bryozoan</name>
    <name type="synonym">Sertularia neritina</name>
    <dbReference type="NCBI Taxonomy" id="10212"/>
    <lineage>
        <taxon>Eukaryota</taxon>
        <taxon>Metazoa</taxon>
        <taxon>Spiralia</taxon>
        <taxon>Lophotrochozoa</taxon>
        <taxon>Bryozoa</taxon>
        <taxon>Gymnolaemata</taxon>
        <taxon>Cheilostomatida</taxon>
        <taxon>Flustrina</taxon>
        <taxon>Buguloidea</taxon>
        <taxon>Bugulidae</taxon>
        <taxon>Bugula</taxon>
    </lineage>
</organism>
<dbReference type="AlphaFoldDB" id="A0A7J7J2I0"/>
<evidence type="ECO:0000259" key="2">
    <source>
        <dbReference type="Pfam" id="PF25007"/>
    </source>
</evidence>
<dbReference type="Pfam" id="PF25007">
    <property type="entry name" value="DYH2-5-8_CC"/>
    <property type="match status" value="1"/>
</dbReference>
<feature type="domain" description="Dynein heavy chain linker" evidence="1">
    <location>
        <begin position="370"/>
        <end position="639"/>
    </location>
</feature>
<evidence type="ECO:0000259" key="1">
    <source>
        <dbReference type="Pfam" id="PF08393"/>
    </source>
</evidence>
<keyword evidence="4" id="KW-1185">Reference proteome</keyword>
<dbReference type="Gene3D" id="1.20.58.1120">
    <property type="match status" value="1"/>
</dbReference>
<proteinExistence type="predicted"/>
<dbReference type="PANTHER" id="PTHR46532:SF11">
    <property type="entry name" value="DYNEIN AXONEMAL HEAVY CHAIN 12"/>
    <property type="match status" value="1"/>
</dbReference>
<dbReference type="FunFam" id="1.20.140.100:FF:000003">
    <property type="entry name" value="Dynein, axonemal, heavy chain 5"/>
    <property type="match status" value="1"/>
</dbReference>
<dbReference type="Gene3D" id="1.10.287.2620">
    <property type="match status" value="1"/>
</dbReference>